<evidence type="ECO:0000313" key="1">
    <source>
        <dbReference type="EMBL" id="OGF25126.1"/>
    </source>
</evidence>
<proteinExistence type="predicted"/>
<sequence>MAISRKSAAKRDHKMSRLLINSLECPHKKAKEHFHNGRWFVLEENLPPIMAGIAEPKIEEELAWARLCLLCEERRFGVLSFQVERFEEYTRYLTRESVLILPTADYFIRYFEFRVPWDKDKERRVFESIENNAPRNIRERSKYYESELACFDFLKRGGSRLVVNGHFTVCAEHNTADHLDEISRRIVGTVFGEKHGFHFYPWLGNEIINVPDGLDDFLKTHFTGAEIETRIISGQSLVNALDKKNIFLSDFH</sequence>
<accession>A0A1F5SEV3</accession>
<comment type="caution">
    <text evidence="1">The sequence shown here is derived from an EMBL/GenBank/DDBJ whole genome shotgun (WGS) entry which is preliminary data.</text>
</comment>
<dbReference type="STRING" id="1797994.A2227_07300"/>
<protein>
    <submittedName>
        <fullName evidence="1">Uncharacterized protein</fullName>
    </submittedName>
</protein>
<organism evidence="1 2">
    <name type="scientific">Candidatus Falkowbacteria bacterium RIFOXYA2_FULL_47_19</name>
    <dbReference type="NCBI Taxonomy" id="1797994"/>
    <lineage>
        <taxon>Bacteria</taxon>
        <taxon>Candidatus Falkowiibacteriota</taxon>
    </lineage>
</organism>
<dbReference type="AlphaFoldDB" id="A0A1F5SEV3"/>
<dbReference type="EMBL" id="MFGB01000023">
    <property type="protein sequence ID" value="OGF25126.1"/>
    <property type="molecule type" value="Genomic_DNA"/>
</dbReference>
<name>A0A1F5SEV3_9BACT</name>
<evidence type="ECO:0000313" key="2">
    <source>
        <dbReference type="Proteomes" id="UP000178367"/>
    </source>
</evidence>
<dbReference type="Proteomes" id="UP000178367">
    <property type="component" value="Unassembled WGS sequence"/>
</dbReference>
<gene>
    <name evidence="1" type="ORF">A2227_07300</name>
</gene>
<reference evidence="1 2" key="1">
    <citation type="journal article" date="2016" name="Nat. Commun.">
        <title>Thousands of microbial genomes shed light on interconnected biogeochemical processes in an aquifer system.</title>
        <authorList>
            <person name="Anantharaman K."/>
            <person name="Brown C.T."/>
            <person name="Hug L.A."/>
            <person name="Sharon I."/>
            <person name="Castelle C.J."/>
            <person name="Probst A.J."/>
            <person name="Thomas B.C."/>
            <person name="Singh A."/>
            <person name="Wilkins M.J."/>
            <person name="Karaoz U."/>
            <person name="Brodie E.L."/>
            <person name="Williams K.H."/>
            <person name="Hubbard S.S."/>
            <person name="Banfield J.F."/>
        </authorList>
    </citation>
    <scope>NUCLEOTIDE SEQUENCE [LARGE SCALE GENOMIC DNA]</scope>
</reference>